<keyword evidence="1" id="KW-0812">Transmembrane</keyword>
<gene>
    <name evidence="2" type="ORF">JOF43_002895</name>
</gene>
<name>A0ABS4X3G0_9MICO</name>
<feature type="transmembrane region" description="Helical" evidence="1">
    <location>
        <begin position="294"/>
        <end position="312"/>
    </location>
</feature>
<feature type="transmembrane region" description="Helical" evidence="1">
    <location>
        <begin position="270"/>
        <end position="288"/>
    </location>
</feature>
<evidence type="ECO:0000313" key="2">
    <source>
        <dbReference type="EMBL" id="MBP2382906.1"/>
    </source>
</evidence>
<sequence length="682" mass="72372">MWTDVIPGVAVALAMFVVPGASVLLCCRVSWPTALVAAPPMSLALLAVSTLLAALLGSDWGLVWLIGTTVLGIGICALWSWATPWGRRIPRWSPLSAAAAGQYLVGQVIALVFLVPLYLTAFVEPTTIAQRYDNAFHLNAIEAIIRTGEATPFDTGQLLRGSVYPNSWHTAAALVQELSGIGLAQSVHALALVTVLGVWPLSMWLLVEVLVRPGAIARLVTGPLSLAFAGFPLVLLDWGLVYPTILALAAAPALAAAVIHLAIDHELLAAPVRIAAIIGAMGIGVGIAHPGAALAALILALPIALLTLVRHLDRSVLRSLRRPTSSTSRHASSGSSLRSIPAGDLARTAVLAVVVAGIVAVWATMAPTTDTAPWTAFQSTPQALGEAFLGGAMGRYTLPVIVVLSALGLLGALLGRGRDRLVLLAMLGPVAVYWASSAAQDATWRNLLSGFLYRDNYRTAAALTLAAVPLVVAGAELIVRGLRRAHAAWRARRDGDEATPAGGPAKLPAAAALVVGVLASTALSWHISSDPQVRERFTDAADAYRTWEIADLVSGTEFEMFEDLPEHVPEDGYVVTDPWEGGGLAYALGDREVSRIYMTVKRTDEEAYLDRHFADIASDPRICDTLPEDRPLYYLDLEEHRLGGNEIEDSGYLGFAGITEDTPGFELVHELGDTRLYEITAC</sequence>
<dbReference type="Pfam" id="PF20176">
    <property type="entry name" value="DUF6541"/>
    <property type="match status" value="1"/>
</dbReference>
<comment type="caution">
    <text evidence="2">The sequence shown here is derived from an EMBL/GenBank/DDBJ whole genome shotgun (WGS) entry which is preliminary data.</text>
</comment>
<feature type="transmembrane region" description="Helical" evidence="1">
    <location>
        <begin position="345"/>
        <end position="365"/>
    </location>
</feature>
<feature type="transmembrane region" description="Helical" evidence="1">
    <location>
        <begin position="396"/>
        <end position="414"/>
    </location>
</feature>
<dbReference type="Proteomes" id="UP001519290">
    <property type="component" value="Unassembled WGS sequence"/>
</dbReference>
<feature type="transmembrane region" description="Helical" evidence="1">
    <location>
        <begin position="421"/>
        <end position="439"/>
    </location>
</feature>
<feature type="transmembrane region" description="Helical" evidence="1">
    <location>
        <begin position="103"/>
        <end position="123"/>
    </location>
</feature>
<dbReference type="RefSeq" id="WP_209903375.1">
    <property type="nucleotide sequence ID" value="NZ_BAAAJW010000019.1"/>
</dbReference>
<evidence type="ECO:0000256" key="1">
    <source>
        <dbReference type="SAM" id="Phobius"/>
    </source>
</evidence>
<feature type="transmembrane region" description="Helical" evidence="1">
    <location>
        <begin position="459"/>
        <end position="479"/>
    </location>
</feature>
<reference evidence="2 3" key="1">
    <citation type="submission" date="2021-03" db="EMBL/GenBank/DDBJ databases">
        <title>Sequencing the genomes of 1000 actinobacteria strains.</title>
        <authorList>
            <person name="Klenk H.-P."/>
        </authorList>
    </citation>
    <scope>NUCLEOTIDE SEQUENCE [LARGE SCALE GENOMIC DNA]</scope>
    <source>
        <strain evidence="2 3">DSM 14566</strain>
    </source>
</reference>
<accession>A0ABS4X3G0</accession>
<proteinExistence type="predicted"/>
<feature type="transmembrane region" description="Helical" evidence="1">
    <location>
        <begin position="187"/>
        <end position="207"/>
    </location>
</feature>
<dbReference type="EMBL" id="JAGIOD010000002">
    <property type="protein sequence ID" value="MBP2382906.1"/>
    <property type="molecule type" value="Genomic_DNA"/>
</dbReference>
<keyword evidence="1" id="KW-1133">Transmembrane helix</keyword>
<feature type="transmembrane region" description="Helical" evidence="1">
    <location>
        <begin position="6"/>
        <end position="27"/>
    </location>
</feature>
<protein>
    <submittedName>
        <fullName evidence="2">Uncharacterized protein</fullName>
    </submittedName>
</protein>
<feature type="transmembrane region" description="Helical" evidence="1">
    <location>
        <begin position="34"/>
        <end position="56"/>
    </location>
</feature>
<evidence type="ECO:0000313" key="3">
    <source>
        <dbReference type="Proteomes" id="UP001519290"/>
    </source>
</evidence>
<dbReference type="InterPro" id="IPR046671">
    <property type="entry name" value="DUF6541"/>
</dbReference>
<organism evidence="2 3">
    <name type="scientific">Brachybacterium sacelli</name>
    <dbReference type="NCBI Taxonomy" id="173364"/>
    <lineage>
        <taxon>Bacteria</taxon>
        <taxon>Bacillati</taxon>
        <taxon>Actinomycetota</taxon>
        <taxon>Actinomycetes</taxon>
        <taxon>Micrococcales</taxon>
        <taxon>Dermabacteraceae</taxon>
        <taxon>Brachybacterium</taxon>
    </lineage>
</organism>
<keyword evidence="3" id="KW-1185">Reference proteome</keyword>
<feature type="transmembrane region" description="Helical" evidence="1">
    <location>
        <begin position="62"/>
        <end position="82"/>
    </location>
</feature>
<feature type="transmembrane region" description="Helical" evidence="1">
    <location>
        <begin position="242"/>
        <end position="263"/>
    </location>
</feature>
<feature type="transmembrane region" description="Helical" evidence="1">
    <location>
        <begin position="219"/>
        <end position="236"/>
    </location>
</feature>
<keyword evidence="1" id="KW-0472">Membrane</keyword>